<dbReference type="Pfam" id="PF03741">
    <property type="entry name" value="TerC"/>
    <property type="match status" value="1"/>
</dbReference>
<feature type="transmembrane region" description="Helical" evidence="6">
    <location>
        <begin position="127"/>
        <end position="150"/>
    </location>
</feature>
<feature type="transmembrane region" description="Helical" evidence="6">
    <location>
        <begin position="186"/>
        <end position="209"/>
    </location>
</feature>
<gene>
    <name evidence="7" type="ORF">SAMN05428998_111158</name>
</gene>
<sequence>MFELFADPNAWASLLTLTLLEIVLGIDNVIFLSIVSAKLPAPRQPAARRIGLLLALALRIALLVSITWIIGLTEPVLELAGRAFSWRDLVLLAGGLFLLFKATGEIHGYMEAEEEDEASAGAGKASFGLVVLQIVLLDAVFSIDSVLTAVGMSGELAIMIAAVVAAMAVMLWAAEPVSDFVNRHPTVKMLALAFLLLIGVTLVADGLQFHIPRGYLYFAVAFSAAVEAVNLTRRRKRRRPDAAGRG</sequence>
<organism evidence="7 8">
    <name type="scientific">Tistlia consotensis USBA 355</name>
    <dbReference type="NCBI Taxonomy" id="560819"/>
    <lineage>
        <taxon>Bacteria</taxon>
        <taxon>Pseudomonadati</taxon>
        <taxon>Pseudomonadota</taxon>
        <taxon>Alphaproteobacteria</taxon>
        <taxon>Rhodospirillales</taxon>
        <taxon>Rhodovibrionaceae</taxon>
        <taxon>Tistlia</taxon>
    </lineage>
</organism>
<evidence type="ECO:0000256" key="6">
    <source>
        <dbReference type="SAM" id="Phobius"/>
    </source>
</evidence>
<evidence type="ECO:0000256" key="4">
    <source>
        <dbReference type="ARBA" id="ARBA00022989"/>
    </source>
</evidence>
<dbReference type="PANTHER" id="PTHR30238">
    <property type="entry name" value="MEMBRANE BOUND PREDICTED REDOX MODULATOR"/>
    <property type="match status" value="1"/>
</dbReference>
<dbReference type="RefSeq" id="WP_085123527.1">
    <property type="nucleotide sequence ID" value="NZ_FWZX01000011.1"/>
</dbReference>
<proteinExistence type="inferred from homology"/>
<evidence type="ECO:0000313" key="7">
    <source>
        <dbReference type="EMBL" id="SMF33754.1"/>
    </source>
</evidence>
<dbReference type="GO" id="GO:0016020">
    <property type="term" value="C:membrane"/>
    <property type="evidence" value="ECO:0007669"/>
    <property type="project" value="UniProtKB-SubCell"/>
</dbReference>
<dbReference type="STRING" id="560819.SAMN05428998_111158"/>
<feature type="transmembrane region" description="Helical" evidence="6">
    <location>
        <begin position="156"/>
        <end position="174"/>
    </location>
</feature>
<evidence type="ECO:0000313" key="8">
    <source>
        <dbReference type="Proteomes" id="UP000192917"/>
    </source>
</evidence>
<accession>A0A1Y6BXX8</accession>
<comment type="similarity">
    <text evidence="2">Belongs to the TerC family.</text>
</comment>
<protein>
    <submittedName>
        <fullName evidence="7">Membrane protein TerC, possibly involved in tellurium resistance</fullName>
    </submittedName>
</protein>
<keyword evidence="8" id="KW-1185">Reference proteome</keyword>
<feature type="transmembrane region" description="Helical" evidence="6">
    <location>
        <begin position="83"/>
        <end position="100"/>
    </location>
</feature>
<dbReference type="Proteomes" id="UP000192917">
    <property type="component" value="Unassembled WGS sequence"/>
</dbReference>
<keyword evidence="5 6" id="KW-0472">Membrane</keyword>
<keyword evidence="4 6" id="KW-1133">Transmembrane helix</keyword>
<dbReference type="PANTHER" id="PTHR30238:SF4">
    <property type="entry name" value="SLL1022 PROTEIN"/>
    <property type="match status" value="1"/>
</dbReference>
<dbReference type="AlphaFoldDB" id="A0A1Y6BXX8"/>
<evidence type="ECO:0000256" key="5">
    <source>
        <dbReference type="ARBA" id="ARBA00023136"/>
    </source>
</evidence>
<feature type="transmembrane region" description="Helical" evidence="6">
    <location>
        <begin position="215"/>
        <end position="232"/>
    </location>
</feature>
<name>A0A1Y6BXX8_9PROT</name>
<reference evidence="7 8" key="1">
    <citation type="submission" date="2017-04" db="EMBL/GenBank/DDBJ databases">
        <authorList>
            <person name="Afonso C.L."/>
            <person name="Miller P.J."/>
            <person name="Scott M.A."/>
            <person name="Spackman E."/>
            <person name="Goraichik I."/>
            <person name="Dimitrov K.M."/>
            <person name="Suarez D.L."/>
            <person name="Swayne D.E."/>
        </authorList>
    </citation>
    <scope>NUCLEOTIDE SEQUENCE [LARGE SCALE GENOMIC DNA]</scope>
    <source>
        <strain evidence="7 8">USBA 355</strain>
    </source>
</reference>
<feature type="transmembrane region" description="Helical" evidence="6">
    <location>
        <begin position="49"/>
        <end position="71"/>
    </location>
</feature>
<comment type="subcellular location">
    <subcellularLocation>
        <location evidence="1">Membrane</location>
        <topology evidence="1">Multi-pass membrane protein</topology>
    </subcellularLocation>
</comment>
<evidence type="ECO:0000256" key="3">
    <source>
        <dbReference type="ARBA" id="ARBA00022692"/>
    </source>
</evidence>
<evidence type="ECO:0000256" key="2">
    <source>
        <dbReference type="ARBA" id="ARBA00007511"/>
    </source>
</evidence>
<evidence type="ECO:0000256" key="1">
    <source>
        <dbReference type="ARBA" id="ARBA00004141"/>
    </source>
</evidence>
<dbReference type="EMBL" id="FWZX01000011">
    <property type="protein sequence ID" value="SMF33754.1"/>
    <property type="molecule type" value="Genomic_DNA"/>
</dbReference>
<dbReference type="InterPro" id="IPR005496">
    <property type="entry name" value="Integral_membrane_TerC"/>
</dbReference>
<keyword evidence="3 6" id="KW-0812">Transmembrane</keyword>
<feature type="transmembrane region" description="Helical" evidence="6">
    <location>
        <begin position="12"/>
        <end position="37"/>
    </location>
</feature>